<dbReference type="AlphaFoldDB" id="A0A1H7QPW0"/>
<dbReference type="InterPro" id="IPR025246">
    <property type="entry name" value="IS30-like_HTH"/>
</dbReference>
<evidence type="ECO:0000259" key="1">
    <source>
        <dbReference type="Pfam" id="PF13936"/>
    </source>
</evidence>
<protein>
    <submittedName>
        <fullName evidence="3">Helix-turn-helix domain-containing protein</fullName>
    </submittedName>
</protein>
<evidence type="ECO:0000313" key="5">
    <source>
        <dbReference type="Proteomes" id="UP000321425"/>
    </source>
</evidence>
<organism evidence="3 4">
    <name type="scientific">Alkalibacterium putridalgicola</name>
    <dbReference type="NCBI Taxonomy" id="426703"/>
    <lineage>
        <taxon>Bacteria</taxon>
        <taxon>Bacillati</taxon>
        <taxon>Bacillota</taxon>
        <taxon>Bacilli</taxon>
        <taxon>Lactobacillales</taxon>
        <taxon>Carnobacteriaceae</taxon>
        <taxon>Alkalibacterium</taxon>
    </lineage>
</organism>
<gene>
    <name evidence="2" type="ORF">APU01nite_04280</name>
    <name evidence="3" type="ORF">SAMN04488100_10281</name>
</gene>
<reference evidence="2 5" key="2">
    <citation type="submission" date="2019-07" db="EMBL/GenBank/DDBJ databases">
        <title>Whole genome shotgun sequence of Alkalibacterium putridalgicola NBRC 103243.</title>
        <authorList>
            <person name="Hosoyama A."/>
            <person name="Uohara A."/>
            <person name="Ohji S."/>
            <person name="Ichikawa N."/>
        </authorList>
    </citation>
    <scope>NUCLEOTIDE SEQUENCE [LARGE SCALE GENOMIC DNA]</scope>
    <source>
        <strain evidence="2 5">NBRC 103243</strain>
    </source>
</reference>
<keyword evidence="5" id="KW-1185">Reference proteome</keyword>
<feature type="domain" description="Transposase IS30-like HTH" evidence="1">
    <location>
        <begin position="2"/>
        <end position="30"/>
    </location>
</feature>
<evidence type="ECO:0000313" key="2">
    <source>
        <dbReference type="EMBL" id="GEK88389.1"/>
    </source>
</evidence>
<dbReference type="Proteomes" id="UP000321425">
    <property type="component" value="Unassembled WGS sequence"/>
</dbReference>
<dbReference type="Pfam" id="PF13936">
    <property type="entry name" value="HTH_38"/>
    <property type="match status" value="1"/>
</dbReference>
<proteinExistence type="predicted"/>
<sequence>MLKKEDYSNRRIADVIGRVPQTINNEIQRGTVTQLRRQKQNGKIYDYYDDVYDASQAAYDKHRLNCGRRPKWASTGAFIEWADDKMLNDKWSPDRWSVMLRDMNCSMLPLSVVEPRFMAG</sequence>
<dbReference type="EMBL" id="BJUX01000003">
    <property type="protein sequence ID" value="GEK88389.1"/>
    <property type="molecule type" value="Genomic_DNA"/>
</dbReference>
<name>A0A1H7QPW0_9LACT</name>
<evidence type="ECO:0000313" key="4">
    <source>
        <dbReference type="Proteomes" id="UP000198548"/>
    </source>
</evidence>
<reference evidence="3 4" key="1">
    <citation type="submission" date="2016-10" db="EMBL/GenBank/DDBJ databases">
        <authorList>
            <person name="de Groot N.N."/>
        </authorList>
    </citation>
    <scope>NUCLEOTIDE SEQUENCE [LARGE SCALE GENOMIC DNA]</scope>
    <source>
        <strain evidence="3 4">DSM 19182</strain>
    </source>
</reference>
<dbReference type="EMBL" id="FOBL01000002">
    <property type="protein sequence ID" value="SEL49758.1"/>
    <property type="molecule type" value="Genomic_DNA"/>
</dbReference>
<evidence type="ECO:0000313" key="3">
    <source>
        <dbReference type="EMBL" id="SEL49758.1"/>
    </source>
</evidence>
<dbReference type="Proteomes" id="UP000198548">
    <property type="component" value="Unassembled WGS sequence"/>
</dbReference>
<accession>A0A1H7QPW0</accession>